<evidence type="ECO:0000313" key="3">
    <source>
        <dbReference type="Proteomes" id="UP001289581"/>
    </source>
</evidence>
<keyword evidence="3" id="KW-1185">Reference proteome</keyword>
<comment type="caution">
    <text evidence="2">The sequence shown here is derived from an EMBL/GenBank/DDBJ whole genome shotgun (WGS) entry which is preliminary data.</text>
</comment>
<sequence length="48" mass="5209">MGASLTPSAAGHRIHSEATAAEDSPHRRGLWRKAAPSSQIRRRVTSSR</sequence>
<accession>A0AAW9KPC7</accession>
<dbReference type="AlphaFoldDB" id="A0AAW9KPC7"/>
<organism evidence="2 3">
    <name type="scientific">Actinomyces oris</name>
    <dbReference type="NCBI Taxonomy" id="544580"/>
    <lineage>
        <taxon>Bacteria</taxon>
        <taxon>Bacillati</taxon>
        <taxon>Actinomycetota</taxon>
        <taxon>Actinomycetes</taxon>
        <taxon>Actinomycetales</taxon>
        <taxon>Actinomycetaceae</taxon>
        <taxon>Actinomyces</taxon>
    </lineage>
</organism>
<name>A0AAW9KPC7_9ACTO</name>
<proteinExistence type="predicted"/>
<dbReference type="EMBL" id="JAXBCZ010000001">
    <property type="protein sequence ID" value="MEA1304233.1"/>
    <property type="molecule type" value="Genomic_DNA"/>
</dbReference>
<evidence type="ECO:0000313" key="2">
    <source>
        <dbReference type="EMBL" id="MEA1304233.1"/>
    </source>
</evidence>
<feature type="region of interest" description="Disordered" evidence="1">
    <location>
        <begin position="1"/>
        <end position="48"/>
    </location>
</feature>
<evidence type="ECO:0000256" key="1">
    <source>
        <dbReference type="SAM" id="MobiDB-lite"/>
    </source>
</evidence>
<dbReference type="Proteomes" id="UP001289581">
    <property type="component" value="Unassembled WGS sequence"/>
</dbReference>
<dbReference type="RefSeq" id="WP_178389595.1">
    <property type="nucleotide sequence ID" value="NZ_JAXBCZ010000001.1"/>
</dbReference>
<gene>
    <name evidence="2" type="ORF">QU665_03930</name>
</gene>
<protein>
    <submittedName>
        <fullName evidence="2">Uncharacterized protein</fullName>
    </submittedName>
</protein>
<reference evidence="2 3" key="1">
    <citation type="submission" date="2023-06" db="EMBL/GenBank/DDBJ databases">
        <title>Actinomyces orist ORNL 0101 HMT-893 genome.</title>
        <authorList>
            <person name="Johnston C.D."/>
            <person name="Chen T."/>
            <person name="Dewhirst F.E."/>
        </authorList>
    </citation>
    <scope>NUCLEOTIDE SEQUENCE [LARGE SCALE GENOMIC DNA]</scope>
    <source>
        <strain evidence="2 3">ORNL 0101</strain>
    </source>
</reference>